<feature type="transmembrane region" description="Helical" evidence="2">
    <location>
        <begin position="1001"/>
        <end position="1023"/>
    </location>
</feature>
<gene>
    <name evidence="4" type="ORF">POVWA1_016680</name>
    <name evidence="5" type="ORF">POVWA2_016400</name>
</gene>
<keyword evidence="2" id="KW-0472">Membrane</keyword>
<dbReference type="PANTHER" id="PTHR21373:SF0">
    <property type="entry name" value="N-ALPHA-ACETYLTRANSFERASE 35, NATC AUXILIARY SUBUNIT"/>
    <property type="match status" value="1"/>
</dbReference>
<evidence type="ECO:0000313" key="7">
    <source>
        <dbReference type="Proteomes" id="UP000078555"/>
    </source>
</evidence>
<dbReference type="GO" id="GO:0031417">
    <property type="term" value="C:NatC complex"/>
    <property type="evidence" value="ECO:0007669"/>
    <property type="project" value="InterPro"/>
</dbReference>
<reference evidence="6 7" key="2">
    <citation type="submission" date="2016-05" db="EMBL/GenBank/DDBJ databases">
        <authorList>
            <person name="Naeem Raeece"/>
        </authorList>
    </citation>
    <scope>NUCLEOTIDE SEQUENCE [LARGE SCALE GENOMIC DNA]</scope>
</reference>
<dbReference type="InterPro" id="IPR007244">
    <property type="entry name" value="Naa35_N"/>
</dbReference>
<dbReference type="Pfam" id="PF04112">
    <property type="entry name" value="Mak10"/>
    <property type="match status" value="1"/>
</dbReference>
<feature type="region of interest" description="Disordered" evidence="1">
    <location>
        <begin position="308"/>
        <end position="361"/>
    </location>
</feature>
<evidence type="ECO:0000259" key="3">
    <source>
        <dbReference type="Pfam" id="PF04112"/>
    </source>
</evidence>
<feature type="compositionally biased region" description="Basic and acidic residues" evidence="1">
    <location>
        <begin position="568"/>
        <end position="592"/>
    </location>
</feature>
<dbReference type="EMBL" id="FLRE01000066">
    <property type="protein sequence ID" value="SBT33765.1"/>
    <property type="molecule type" value="Genomic_DNA"/>
</dbReference>
<accession>A0A1A8YPK9</accession>
<sequence length="1226" mass="144633">MGNMSEVQDFLDCSDFLHMCIKGLRDDEEIKVKGFSYGKYVCSLEMGDKKLDVGIKPEKRVSIKECEEKEFLTNKLNCNDIIAIMDCLLLQLVRLLKGNHPFLTVLSCYYLHNSSVINCNGDVYFFEKIFFKWIDAFCLEKICIDIFRNDNKDFITFMGILGGKDREKKYMWEKHKDLSQPTGGSPTRCHEKESNLNDRDTYETMCEDNYIKERIFFFFELFLILYASSSEMIDYIITKNDLIHRDDYKAGLLNMNDTLVHHCRKRREYILKILCLIKRCFSKFLLKYEEAQGQKKVTKEGIREVGGKAEKGAEKGTKKGAEKGTKKGAEKETKKGAEKETKKGAEKETKKGAEKGTQKGDDKSTRAIFRRIKFILLFTFTLKQIAFEICDADVESIKENCKQLLKCVHSINKELTSQIRKSDSVVTSKYFSKYFLMHKLNNVSKHITKMSVSEAYSFYEDVIFDILHVGKYINFITSKSSFFDIMNVVHYVKYYAKSCNVLTKCISRIALKKILEREKRPFYDLEHGLLLKWVTEAQRVLNPVESVLGRGQEDCAKSMNTVAVVKGKSETGGDGIKGEKNGEKGNNTEHGKRGNSTADCEKGESDAAFDYNLFEKREDRSEKDLPDVTVTPSDYGAWEDQDIDQYYSMFLNLYKKEELGIPYYQCLNYQLQYDKVKDNIFISFFLYLFFNESYIIMEELTKDSEVFFIKNIIFNDLCYFGFSSSLLILFTNFVHSPDAFFIGLERNLKMDDEELHYKNNDEYKKFLKETFPTGVIRKFERKVRLYFPYLIQYMQEESSIMELFNELEEFIDSLPIERSDVKGCSESMEKIGNDITPRREKNDDENFLSWKNLSKWGDMAKVTKKRLRYLILCKVFNLFFEYLQIVLKKILKYSFLLPSREHSKLNGFHIDIRVLYTLMKILTYYFKLFNMNEEIESIEKYFNCILHTVLLDYNCLSLYINLQSDQEYAFTYYAMSLCYKELSATLQKCPKVNYKQDMSKYIYSLFYFILYLYSDFLAIYFIYICYTNINSEMLEKNTFDMKYKSWNFCYPDVSKIDHYNFQKNKFQLITMLLSKYMNTSNTDITNDMINITVKEKIKNVTQIKENFIHSKKLVKKYSNLIMLKNIVIHKFRIFNSEYGDMDITTYFNQCINQIEKHILEAISYKYGKYSFIRTFLNSCKDNLIKCYREIPPFFVENISTFVNPGWEVVKRHPFFFSVQEKGKDMR</sequence>
<evidence type="ECO:0000256" key="2">
    <source>
        <dbReference type="SAM" id="Phobius"/>
    </source>
</evidence>
<keyword evidence="7" id="KW-1185">Reference proteome</keyword>
<keyword evidence="2" id="KW-0812">Transmembrane</keyword>
<reference evidence="4" key="1">
    <citation type="submission" date="2016-05" db="EMBL/GenBank/DDBJ databases">
        <authorList>
            <person name="Lavstsen T."/>
            <person name="Jespersen J.S."/>
        </authorList>
    </citation>
    <scope>NUCLEOTIDE SEQUENCE [LARGE SCALE GENOMIC DNA]</scope>
</reference>
<evidence type="ECO:0000313" key="6">
    <source>
        <dbReference type="Proteomes" id="UP000078550"/>
    </source>
</evidence>
<feature type="region of interest" description="Disordered" evidence="1">
    <location>
        <begin position="568"/>
        <end position="602"/>
    </location>
</feature>
<dbReference type="PANTHER" id="PTHR21373">
    <property type="entry name" value="GLUCOSE REPRESSIBLE PROTEIN MAK10"/>
    <property type="match status" value="1"/>
</dbReference>
<dbReference type="AlphaFoldDB" id="A0A1A8YPK9"/>
<organism evidence="4 7">
    <name type="scientific">Plasmodium ovale wallikeri</name>
    <dbReference type="NCBI Taxonomy" id="864142"/>
    <lineage>
        <taxon>Eukaryota</taxon>
        <taxon>Sar</taxon>
        <taxon>Alveolata</taxon>
        <taxon>Apicomplexa</taxon>
        <taxon>Aconoidasida</taxon>
        <taxon>Haemosporida</taxon>
        <taxon>Plasmodiidae</taxon>
        <taxon>Plasmodium</taxon>
        <taxon>Plasmodium (Plasmodium)</taxon>
    </lineage>
</organism>
<dbReference type="InterPro" id="IPR057983">
    <property type="entry name" value="NAA35-like_N"/>
</dbReference>
<name>A0A1A8YPK9_PLAOA</name>
<evidence type="ECO:0000313" key="4">
    <source>
        <dbReference type="EMBL" id="SBT33348.1"/>
    </source>
</evidence>
<feature type="domain" description="NAA35-like N-terminal" evidence="3">
    <location>
        <begin position="30"/>
        <end position="115"/>
    </location>
</feature>
<dbReference type="Proteomes" id="UP000078555">
    <property type="component" value="Unassembled WGS sequence"/>
</dbReference>
<keyword evidence="2" id="KW-1133">Transmembrane helix</keyword>
<evidence type="ECO:0000313" key="5">
    <source>
        <dbReference type="EMBL" id="SBT33765.1"/>
    </source>
</evidence>
<protein>
    <recommendedName>
        <fullName evidence="3">NAA35-like N-terminal domain-containing protein</fullName>
    </recommendedName>
</protein>
<dbReference type="Proteomes" id="UP000078550">
    <property type="component" value="Unassembled WGS sequence"/>
</dbReference>
<dbReference type="EMBL" id="FLRD01000055">
    <property type="protein sequence ID" value="SBT33348.1"/>
    <property type="molecule type" value="Genomic_DNA"/>
</dbReference>
<evidence type="ECO:0000256" key="1">
    <source>
        <dbReference type="SAM" id="MobiDB-lite"/>
    </source>
</evidence>
<proteinExistence type="predicted"/>